<dbReference type="PROSITE" id="PS50195">
    <property type="entry name" value="PX"/>
    <property type="match status" value="1"/>
</dbReference>
<dbReference type="EMBL" id="CAXAMN010025028">
    <property type="protein sequence ID" value="CAK9091919.1"/>
    <property type="molecule type" value="Genomic_DNA"/>
</dbReference>
<keyword evidence="4" id="KW-1185">Reference proteome</keyword>
<accession>A0ABP0QUE9</accession>
<dbReference type="CDD" id="cd06093">
    <property type="entry name" value="PX_domain"/>
    <property type="match status" value="1"/>
</dbReference>
<dbReference type="SMART" id="SM00312">
    <property type="entry name" value="PX"/>
    <property type="match status" value="1"/>
</dbReference>
<reference evidence="3 4" key="1">
    <citation type="submission" date="2024-02" db="EMBL/GenBank/DDBJ databases">
        <authorList>
            <person name="Chen Y."/>
            <person name="Shah S."/>
            <person name="Dougan E. K."/>
            <person name="Thang M."/>
            <person name="Chan C."/>
        </authorList>
    </citation>
    <scope>NUCLEOTIDE SEQUENCE [LARGE SCALE GENOMIC DNA]</scope>
</reference>
<dbReference type="Gene3D" id="3.30.1520.10">
    <property type="entry name" value="Phox-like domain"/>
    <property type="match status" value="1"/>
</dbReference>
<evidence type="ECO:0000313" key="4">
    <source>
        <dbReference type="Proteomes" id="UP001642484"/>
    </source>
</evidence>
<comment type="caution">
    <text evidence="3">The sequence shown here is derived from an EMBL/GenBank/DDBJ whole genome shotgun (WGS) entry which is preliminary data.</text>
</comment>
<dbReference type="Pfam" id="PF00787">
    <property type="entry name" value="PX"/>
    <property type="match status" value="1"/>
</dbReference>
<feature type="region of interest" description="Disordered" evidence="1">
    <location>
        <begin position="627"/>
        <end position="652"/>
    </location>
</feature>
<evidence type="ECO:0000256" key="1">
    <source>
        <dbReference type="SAM" id="MobiDB-lite"/>
    </source>
</evidence>
<dbReference type="InterPro" id="IPR001683">
    <property type="entry name" value="PX_dom"/>
</dbReference>
<dbReference type="InterPro" id="IPR036871">
    <property type="entry name" value="PX_dom_sf"/>
</dbReference>
<dbReference type="SUPFAM" id="SSF64268">
    <property type="entry name" value="PX domain"/>
    <property type="match status" value="1"/>
</dbReference>
<protein>
    <recommendedName>
        <fullName evidence="2">PX domain-containing protein</fullName>
    </recommendedName>
</protein>
<evidence type="ECO:0000259" key="2">
    <source>
        <dbReference type="PROSITE" id="PS50195"/>
    </source>
</evidence>
<evidence type="ECO:0000313" key="3">
    <source>
        <dbReference type="EMBL" id="CAK9091919.1"/>
    </source>
</evidence>
<sequence>MGWGHGRGYHHWGHHHHHHPHHHHGIGRAVAEVAEVAVVGSVAAIAAGAVANAVASRRPEPVREVIVTPQAGATPVVVYEGKGGWKGNGKGHVTEILQVPPLGVSAVGIPAMGISKQQGVTFFSVDVVPEVGPSYRVQKRYNDFDSLKERLHRMARHAWINQDFPPKHLLSCEGAKLEDRRHGLERWLTRILNDPHSRGLWCLELRSFLEVNGIHTLPPAVPVAPVAPATPEREGEVLQIVVPAGVFSGQTLSVTVPDGRQLACMIPAGVSAGCELQLWFDPVFGTHLYFLCACHRLASQEEEGSELKPGQGWTLAEKLLAKLLQEWGGKKEFDHWCQAALKAFVARAPQMLLNLPWSKAIKGARKAFARRSQLIFIHTHLLRPLPPETTSKEDVATQTVFADGCAKLCAELMISLEASEDKAASQQKLRKECLHTLKAIHKLRQKSGGLPPEISDAIAEALASFRDSLPQKRGEASGVLTAANPPPPIQNRSEQEIKEKVTSWMNLVHPRAPEFFTFPYQWEEILVQVAKFTDRADDCIQGPDKCVQWYGPSEDGQAVLLVRPPGESEARKTYLNRILTFIFAHDELYSCIQALPKVPRRKVPLKMSCGKPLCVFLGHITAAEADGFPENDTAPEQVSKADLPPPPPLQKRSEQEVQEKIKSWMVFVHPRARSYFESVEKCEEVLGQLARLTDRNDDLILGDEDSCVHWYGPVCDNGHAILSLLKPGHIEPCHAYLTRILSFMFATDELYEKLMPLPKVPFRMSCGKPLCVFLGHVSAAEADEFPHQPSRSSLVSSTSS</sequence>
<organism evidence="3 4">
    <name type="scientific">Durusdinium trenchii</name>
    <dbReference type="NCBI Taxonomy" id="1381693"/>
    <lineage>
        <taxon>Eukaryota</taxon>
        <taxon>Sar</taxon>
        <taxon>Alveolata</taxon>
        <taxon>Dinophyceae</taxon>
        <taxon>Suessiales</taxon>
        <taxon>Symbiodiniaceae</taxon>
        <taxon>Durusdinium</taxon>
    </lineage>
</organism>
<name>A0ABP0QUE9_9DINO</name>
<dbReference type="Proteomes" id="UP001642484">
    <property type="component" value="Unassembled WGS sequence"/>
</dbReference>
<proteinExistence type="predicted"/>
<feature type="domain" description="PX" evidence="2">
    <location>
        <begin position="101"/>
        <end position="216"/>
    </location>
</feature>
<gene>
    <name evidence="3" type="ORF">CCMP2556_LOCUS44046</name>
</gene>